<keyword evidence="1" id="KW-1133">Transmembrane helix</keyword>
<feature type="transmembrane region" description="Helical" evidence="1">
    <location>
        <begin position="26"/>
        <end position="44"/>
    </location>
</feature>
<evidence type="ECO:0000313" key="3">
    <source>
        <dbReference type="Proteomes" id="UP000093355"/>
    </source>
</evidence>
<evidence type="ECO:0000313" key="2">
    <source>
        <dbReference type="EMBL" id="OCG73579.1"/>
    </source>
</evidence>
<protein>
    <submittedName>
        <fullName evidence="2">Uncharacterized protein</fullName>
    </submittedName>
</protein>
<sequence length="64" mass="6661">MIALGGIGVAVFLIKMVIIGYYPNELVPFVILGVISAALLWLGGRFRKAAALESGSSSQNGPGR</sequence>
<reference evidence="2 3" key="1">
    <citation type="submission" date="2016-05" db="EMBL/GenBank/DDBJ databases">
        <authorList>
            <person name="Lavstsen T."/>
            <person name="Jespersen J.S."/>
        </authorList>
    </citation>
    <scope>NUCLEOTIDE SEQUENCE [LARGE SCALE GENOMIC DNA]</scope>
    <source>
        <strain evidence="2 3">YLB-01</strain>
    </source>
</reference>
<dbReference type="Proteomes" id="UP000093355">
    <property type="component" value="Unassembled WGS sequence"/>
</dbReference>
<keyword evidence="1" id="KW-0812">Transmembrane</keyword>
<evidence type="ECO:0000256" key="1">
    <source>
        <dbReference type="SAM" id="Phobius"/>
    </source>
</evidence>
<keyword evidence="3" id="KW-1185">Reference proteome</keyword>
<gene>
    <name evidence="2" type="ORF">A7J15_07865</name>
</gene>
<proteinExistence type="predicted"/>
<organism evidence="2 3">
    <name type="scientific">Microbacterium sediminis</name>
    <dbReference type="NCBI Taxonomy" id="904291"/>
    <lineage>
        <taxon>Bacteria</taxon>
        <taxon>Bacillati</taxon>
        <taxon>Actinomycetota</taxon>
        <taxon>Actinomycetes</taxon>
        <taxon>Micrococcales</taxon>
        <taxon>Microbacteriaceae</taxon>
        <taxon>Microbacterium</taxon>
    </lineage>
</organism>
<dbReference type="STRING" id="904291.A7J15_07865"/>
<comment type="caution">
    <text evidence="2">The sequence shown here is derived from an EMBL/GenBank/DDBJ whole genome shotgun (WGS) entry which is preliminary data.</text>
</comment>
<dbReference type="AlphaFoldDB" id="A0A1B9NAF3"/>
<keyword evidence="1" id="KW-0472">Membrane</keyword>
<dbReference type="EMBL" id="LXMD01000024">
    <property type="protein sequence ID" value="OCG73579.1"/>
    <property type="molecule type" value="Genomic_DNA"/>
</dbReference>
<accession>A0A1B9NAF3</accession>
<name>A0A1B9NAF3_9MICO</name>